<feature type="compositionally biased region" description="Low complexity" evidence="1">
    <location>
        <begin position="234"/>
        <end position="244"/>
    </location>
</feature>
<feature type="region of interest" description="Disordered" evidence="1">
    <location>
        <begin position="73"/>
        <end position="103"/>
    </location>
</feature>
<feature type="compositionally biased region" description="Low complexity" evidence="1">
    <location>
        <begin position="252"/>
        <end position="262"/>
    </location>
</feature>
<sequence>MPVFLTDELEEQGIRKAWDTAAVSSLVLKASIWVAAATAIAIAVLSVGNPVTLFEDVTASFADVTASLIDKSTLKPDTDQSTPTIQATADAQALPPTAAKEDAPGRVEIAAAAEPAGQSQTETGQSRTENSEPVTEALFKQFQAWADERDAQAQALQPAQDVPTELVQNSLAQVTDNPRAASRPVQKRRSARAVHNARAEIRAVHNSRKKLRRERSARVQEPPVQDARAQQQGQFAQNAPAPALQAPPPLQQPSFLQSFGLR</sequence>
<feature type="region of interest" description="Disordered" evidence="1">
    <location>
        <begin position="113"/>
        <end position="132"/>
    </location>
</feature>
<proteinExistence type="predicted"/>
<dbReference type="Proteomes" id="UP000051660">
    <property type="component" value="Unassembled WGS sequence"/>
</dbReference>
<accession>A0A0R3ME22</accession>
<feature type="compositionally biased region" description="Basic residues" evidence="1">
    <location>
        <begin position="205"/>
        <end position="215"/>
    </location>
</feature>
<comment type="caution">
    <text evidence="2">The sequence shown here is derived from an EMBL/GenBank/DDBJ whole genome shotgun (WGS) entry which is preliminary data.</text>
</comment>
<feature type="compositionally biased region" description="Polar residues" evidence="1">
    <location>
        <begin position="117"/>
        <end position="132"/>
    </location>
</feature>
<protein>
    <submittedName>
        <fullName evidence="2">Uncharacterized protein</fullName>
    </submittedName>
</protein>
<name>A0A0R3ME22_9BRAD</name>
<organism evidence="2 3">
    <name type="scientific">Bradyrhizobium lablabi</name>
    <dbReference type="NCBI Taxonomy" id="722472"/>
    <lineage>
        <taxon>Bacteria</taxon>
        <taxon>Pseudomonadati</taxon>
        <taxon>Pseudomonadota</taxon>
        <taxon>Alphaproteobacteria</taxon>
        <taxon>Hyphomicrobiales</taxon>
        <taxon>Nitrobacteraceae</taxon>
        <taxon>Bradyrhizobium</taxon>
    </lineage>
</organism>
<feature type="compositionally biased region" description="Polar residues" evidence="1">
    <location>
        <begin position="79"/>
        <end position="89"/>
    </location>
</feature>
<evidence type="ECO:0000313" key="3">
    <source>
        <dbReference type="Proteomes" id="UP000051660"/>
    </source>
</evidence>
<gene>
    <name evidence="2" type="ORF">CQ14_29775</name>
</gene>
<dbReference type="EMBL" id="LLYB01000106">
    <property type="protein sequence ID" value="KRR18345.1"/>
    <property type="molecule type" value="Genomic_DNA"/>
</dbReference>
<evidence type="ECO:0000256" key="1">
    <source>
        <dbReference type="SAM" id="MobiDB-lite"/>
    </source>
</evidence>
<feature type="region of interest" description="Disordered" evidence="1">
    <location>
        <begin position="203"/>
        <end position="262"/>
    </location>
</feature>
<dbReference type="AlphaFoldDB" id="A0A0R3ME22"/>
<reference evidence="2 3" key="1">
    <citation type="submission" date="2014-03" db="EMBL/GenBank/DDBJ databases">
        <title>Bradyrhizobium valentinum sp. nov., isolated from effective nodules of Lupinus mariae-josephae, a lupine endemic of basic-lime soils in Eastern Spain.</title>
        <authorList>
            <person name="Duran D."/>
            <person name="Rey L."/>
            <person name="Navarro A."/>
            <person name="Busquets A."/>
            <person name="Imperial J."/>
            <person name="Ruiz-Argueso T."/>
        </authorList>
    </citation>
    <scope>NUCLEOTIDE SEQUENCE [LARGE SCALE GENOMIC DNA]</scope>
    <source>
        <strain evidence="2 3">CCBAU 23086</strain>
    </source>
</reference>
<evidence type="ECO:0000313" key="2">
    <source>
        <dbReference type="EMBL" id="KRR18345.1"/>
    </source>
</evidence>